<organism evidence="1 2">
    <name type="scientific">Metabacillus bambusae</name>
    <dbReference type="NCBI Taxonomy" id="2795218"/>
    <lineage>
        <taxon>Bacteria</taxon>
        <taxon>Bacillati</taxon>
        <taxon>Bacillota</taxon>
        <taxon>Bacilli</taxon>
        <taxon>Bacillales</taxon>
        <taxon>Bacillaceae</taxon>
        <taxon>Metabacillus</taxon>
    </lineage>
</organism>
<protein>
    <submittedName>
        <fullName evidence="1">Uncharacterized protein</fullName>
    </submittedName>
</protein>
<accession>A0ABS3N9V2</accession>
<gene>
    <name evidence="1" type="ORF">I7822_25935</name>
</gene>
<dbReference type="Proteomes" id="UP000663981">
    <property type="component" value="Unassembled WGS sequence"/>
</dbReference>
<proteinExistence type="predicted"/>
<comment type="caution">
    <text evidence="1">The sequence shown here is derived from an EMBL/GenBank/DDBJ whole genome shotgun (WGS) entry which is preliminary data.</text>
</comment>
<evidence type="ECO:0000313" key="2">
    <source>
        <dbReference type="Proteomes" id="UP000663981"/>
    </source>
</evidence>
<evidence type="ECO:0000313" key="1">
    <source>
        <dbReference type="EMBL" id="MBO1515070.1"/>
    </source>
</evidence>
<name>A0ABS3N9V2_9BACI</name>
<keyword evidence="2" id="KW-1185">Reference proteome</keyword>
<sequence length="66" mass="7892">MGDRYNIMHVYLNGPHKMIKVMDWRDGRIIGFTIDEIDKDNLDQELREYIRSIKGDIEGGKYNYKI</sequence>
<reference evidence="1 2" key="1">
    <citation type="submission" date="2021-03" db="EMBL/GenBank/DDBJ databases">
        <title>Whole genome sequence of Metabacillus bambusae BG109.</title>
        <authorList>
            <person name="Jeong J.W."/>
        </authorList>
    </citation>
    <scope>NUCLEOTIDE SEQUENCE [LARGE SCALE GENOMIC DNA]</scope>
    <source>
        <strain evidence="1 2">BG109</strain>
    </source>
</reference>
<dbReference type="RefSeq" id="WP_207981962.1">
    <property type="nucleotide sequence ID" value="NZ_JAGDEL010000030.1"/>
</dbReference>
<dbReference type="EMBL" id="JAGDEL010000030">
    <property type="protein sequence ID" value="MBO1515070.1"/>
    <property type="molecule type" value="Genomic_DNA"/>
</dbReference>